<dbReference type="SUPFAM" id="SSF57667">
    <property type="entry name" value="beta-beta-alpha zinc fingers"/>
    <property type="match status" value="1"/>
</dbReference>
<evidence type="ECO:0000256" key="6">
    <source>
        <dbReference type="PROSITE-ProRule" id="PRU00042"/>
    </source>
</evidence>
<comment type="subcellular location">
    <subcellularLocation>
        <location evidence="1">Nucleus</location>
    </subcellularLocation>
</comment>
<keyword evidence="5" id="KW-0539">Nucleus</keyword>
<dbReference type="GO" id="GO:0000978">
    <property type="term" value="F:RNA polymerase II cis-regulatory region sequence-specific DNA binding"/>
    <property type="evidence" value="ECO:0007669"/>
    <property type="project" value="TreeGrafter"/>
</dbReference>
<protein>
    <submittedName>
        <fullName evidence="8">Protein abrupt</fullName>
    </submittedName>
</protein>
<dbReference type="PANTHER" id="PTHR24396:SF25">
    <property type="entry name" value="ZINC FINGER PROTEIN 644"/>
    <property type="match status" value="1"/>
</dbReference>
<keyword evidence="2" id="KW-0479">Metal-binding</keyword>
<feature type="domain" description="C2H2-type" evidence="7">
    <location>
        <begin position="63"/>
        <end position="87"/>
    </location>
</feature>
<evidence type="ECO:0000256" key="2">
    <source>
        <dbReference type="ARBA" id="ARBA00022723"/>
    </source>
</evidence>
<keyword evidence="4" id="KW-0862">Zinc</keyword>
<dbReference type="Gene3D" id="3.30.160.60">
    <property type="entry name" value="Classic Zinc Finger"/>
    <property type="match status" value="1"/>
</dbReference>
<dbReference type="InterPro" id="IPR013087">
    <property type="entry name" value="Znf_C2H2_type"/>
</dbReference>
<evidence type="ECO:0000313" key="8">
    <source>
        <dbReference type="EMBL" id="KAF0313066.1"/>
    </source>
</evidence>
<evidence type="ECO:0000256" key="4">
    <source>
        <dbReference type="ARBA" id="ARBA00022833"/>
    </source>
</evidence>
<feature type="domain" description="C2H2-type" evidence="7">
    <location>
        <begin position="93"/>
        <end position="121"/>
    </location>
</feature>
<dbReference type="PANTHER" id="PTHR24396">
    <property type="entry name" value="ZINC FINGER PROTEIN"/>
    <property type="match status" value="1"/>
</dbReference>
<keyword evidence="9" id="KW-1185">Reference proteome</keyword>
<evidence type="ECO:0000313" key="9">
    <source>
        <dbReference type="Proteomes" id="UP000440578"/>
    </source>
</evidence>
<dbReference type="Proteomes" id="UP000440578">
    <property type="component" value="Unassembled WGS sequence"/>
</dbReference>
<dbReference type="OrthoDB" id="10261408at2759"/>
<sequence length="161" mass="17364">MASSVSSVLQVRLLAAADQQAGTGITLPSGVTLSALGAAPGTPRPAAPQQLGLQGPQLERRSFPCFICGKEFGYPHHMRRHVETVHTLYPSYVFCPECGRVYKNKNSLSVHMSMYHNSQRRAAQREQALQAAAQAQAQAAVGAWQADMSSMATARQAWPAE</sequence>
<evidence type="ECO:0000256" key="5">
    <source>
        <dbReference type="ARBA" id="ARBA00023242"/>
    </source>
</evidence>
<keyword evidence="3 6" id="KW-0863">Zinc-finger</keyword>
<dbReference type="Pfam" id="PF00096">
    <property type="entry name" value="zf-C2H2"/>
    <property type="match status" value="2"/>
</dbReference>
<gene>
    <name evidence="8" type="primary">ab_2</name>
    <name evidence="8" type="ORF">FJT64_016310</name>
</gene>
<evidence type="ECO:0000256" key="3">
    <source>
        <dbReference type="ARBA" id="ARBA00022771"/>
    </source>
</evidence>
<dbReference type="PROSITE" id="PS00028">
    <property type="entry name" value="ZINC_FINGER_C2H2_1"/>
    <property type="match status" value="2"/>
</dbReference>
<dbReference type="EMBL" id="VIIS01000116">
    <property type="protein sequence ID" value="KAF0313066.1"/>
    <property type="molecule type" value="Genomic_DNA"/>
</dbReference>
<evidence type="ECO:0000256" key="1">
    <source>
        <dbReference type="ARBA" id="ARBA00004123"/>
    </source>
</evidence>
<dbReference type="SMART" id="SM00355">
    <property type="entry name" value="ZnF_C2H2"/>
    <property type="match status" value="2"/>
</dbReference>
<accession>A0A6A4WZY3</accession>
<comment type="caution">
    <text evidence="8">The sequence shown here is derived from an EMBL/GenBank/DDBJ whole genome shotgun (WGS) entry which is preliminary data.</text>
</comment>
<evidence type="ECO:0000259" key="7">
    <source>
        <dbReference type="PROSITE" id="PS50157"/>
    </source>
</evidence>
<name>A0A6A4WZY3_AMPAM</name>
<dbReference type="InterPro" id="IPR051643">
    <property type="entry name" value="Transcr_Reg_ZincFinger"/>
</dbReference>
<dbReference type="InterPro" id="IPR036236">
    <property type="entry name" value="Znf_C2H2_sf"/>
</dbReference>
<dbReference type="GO" id="GO:0000981">
    <property type="term" value="F:DNA-binding transcription factor activity, RNA polymerase II-specific"/>
    <property type="evidence" value="ECO:0007669"/>
    <property type="project" value="TreeGrafter"/>
</dbReference>
<dbReference type="PROSITE" id="PS50157">
    <property type="entry name" value="ZINC_FINGER_C2H2_2"/>
    <property type="match status" value="2"/>
</dbReference>
<dbReference type="GO" id="GO:0005634">
    <property type="term" value="C:nucleus"/>
    <property type="evidence" value="ECO:0007669"/>
    <property type="project" value="UniProtKB-SubCell"/>
</dbReference>
<reference evidence="8 9" key="1">
    <citation type="submission" date="2019-07" db="EMBL/GenBank/DDBJ databases">
        <title>Draft genome assembly of a fouling barnacle, Amphibalanus amphitrite (Darwin, 1854): The first reference genome for Thecostraca.</title>
        <authorList>
            <person name="Kim W."/>
        </authorList>
    </citation>
    <scope>NUCLEOTIDE SEQUENCE [LARGE SCALE GENOMIC DNA]</scope>
    <source>
        <strain evidence="8">SNU_AA5</strain>
        <tissue evidence="8">Soma without cirri and trophi</tissue>
    </source>
</reference>
<organism evidence="8 9">
    <name type="scientific">Amphibalanus amphitrite</name>
    <name type="common">Striped barnacle</name>
    <name type="synonym">Balanus amphitrite</name>
    <dbReference type="NCBI Taxonomy" id="1232801"/>
    <lineage>
        <taxon>Eukaryota</taxon>
        <taxon>Metazoa</taxon>
        <taxon>Ecdysozoa</taxon>
        <taxon>Arthropoda</taxon>
        <taxon>Crustacea</taxon>
        <taxon>Multicrustacea</taxon>
        <taxon>Cirripedia</taxon>
        <taxon>Thoracica</taxon>
        <taxon>Thoracicalcarea</taxon>
        <taxon>Balanomorpha</taxon>
        <taxon>Balanoidea</taxon>
        <taxon>Balanidae</taxon>
        <taxon>Amphibalaninae</taxon>
        <taxon>Amphibalanus</taxon>
    </lineage>
</organism>
<dbReference type="AlphaFoldDB" id="A0A6A4WZY3"/>
<dbReference type="GO" id="GO:0008270">
    <property type="term" value="F:zinc ion binding"/>
    <property type="evidence" value="ECO:0007669"/>
    <property type="project" value="UniProtKB-KW"/>
</dbReference>
<proteinExistence type="predicted"/>